<dbReference type="Gene3D" id="3.40.50.620">
    <property type="entry name" value="HUPs"/>
    <property type="match status" value="1"/>
</dbReference>
<evidence type="ECO:0000256" key="4">
    <source>
        <dbReference type="ARBA" id="ARBA00022741"/>
    </source>
</evidence>
<feature type="domain" description="RNA-binding S4" evidence="13">
    <location>
        <begin position="374"/>
        <end position="436"/>
    </location>
</feature>
<dbReference type="GO" id="GO:0003723">
    <property type="term" value="F:RNA binding"/>
    <property type="evidence" value="ECO:0007669"/>
    <property type="project" value="UniProtKB-KW"/>
</dbReference>
<evidence type="ECO:0000313" key="14">
    <source>
        <dbReference type="EMBL" id="MBA2871768.1"/>
    </source>
</evidence>
<dbReference type="SUPFAM" id="SSF52374">
    <property type="entry name" value="Nucleotidylyl transferase"/>
    <property type="match status" value="1"/>
</dbReference>
<dbReference type="GO" id="GO:0005829">
    <property type="term" value="C:cytosol"/>
    <property type="evidence" value="ECO:0007669"/>
    <property type="project" value="TreeGrafter"/>
</dbReference>
<feature type="short sequence motif" description="'KMSKS' region" evidence="11">
    <location>
        <begin position="251"/>
        <end position="255"/>
    </location>
</feature>
<dbReference type="FunFam" id="1.10.240.10:FF:000001">
    <property type="entry name" value="Tyrosine--tRNA ligase"/>
    <property type="match status" value="1"/>
</dbReference>
<feature type="binding site" evidence="11">
    <location>
        <position position="194"/>
    </location>
    <ligand>
        <name>L-tyrosine</name>
        <dbReference type="ChEBI" id="CHEBI:58315"/>
    </ligand>
</feature>
<dbReference type="InterPro" id="IPR054608">
    <property type="entry name" value="SYY-like_C"/>
</dbReference>
<dbReference type="Gene3D" id="1.10.240.10">
    <property type="entry name" value="Tyrosyl-Transfer RNA Synthetase"/>
    <property type="match status" value="1"/>
</dbReference>
<evidence type="ECO:0000256" key="10">
    <source>
        <dbReference type="ARBA" id="ARBA00060965"/>
    </source>
</evidence>
<feature type="binding site" evidence="11">
    <location>
        <position position="55"/>
    </location>
    <ligand>
        <name>L-tyrosine</name>
        <dbReference type="ChEBI" id="CHEBI:58315"/>
    </ligand>
</feature>
<keyword evidence="6 12" id="KW-0694">RNA-binding</keyword>
<dbReference type="CDD" id="cd00165">
    <property type="entry name" value="S4"/>
    <property type="match status" value="1"/>
</dbReference>
<evidence type="ECO:0000256" key="6">
    <source>
        <dbReference type="ARBA" id="ARBA00022884"/>
    </source>
</evidence>
<comment type="function">
    <text evidence="11">Catalyzes the attachment of tyrosine to tRNA(Tyr) in a two-step reaction: tyrosine is first activated by ATP to form Tyr-AMP and then transferred to the acceptor end of tRNA(Tyr).</text>
</comment>
<dbReference type="InterPro" id="IPR002307">
    <property type="entry name" value="Tyr-tRNA-ligase"/>
</dbReference>
<dbReference type="InterPro" id="IPR024088">
    <property type="entry name" value="Tyr-tRNA-ligase_bac-type"/>
</dbReference>
<evidence type="ECO:0000256" key="8">
    <source>
        <dbReference type="ARBA" id="ARBA00023146"/>
    </source>
</evidence>
<dbReference type="InterPro" id="IPR036986">
    <property type="entry name" value="S4_RNA-bd_sf"/>
</dbReference>
<dbReference type="FunFam" id="3.40.50.620:FF:000008">
    <property type="entry name" value="Tyrosine--tRNA ligase"/>
    <property type="match status" value="1"/>
</dbReference>
<comment type="similarity">
    <text evidence="10 11">Belongs to the class-I aminoacyl-tRNA synthetase family. TyrS type 1 subfamily.</text>
</comment>
<comment type="caution">
    <text evidence="14">The sequence shown here is derived from an EMBL/GenBank/DDBJ whole genome shotgun (WGS) entry which is preliminary data.</text>
</comment>
<evidence type="ECO:0000256" key="7">
    <source>
        <dbReference type="ARBA" id="ARBA00022917"/>
    </source>
</evidence>
<name>A0A7V9Z0P5_9BACL</name>
<dbReference type="InterPro" id="IPR001412">
    <property type="entry name" value="aa-tRNA-synth_I_CS"/>
</dbReference>
<dbReference type="InterPro" id="IPR002305">
    <property type="entry name" value="aa-tRNA-synth_Ic"/>
</dbReference>
<dbReference type="FunFam" id="3.10.290.10:FF:000012">
    <property type="entry name" value="Tyrosine--tRNA ligase"/>
    <property type="match status" value="1"/>
</dbReference>
<keyword evidence="8 11" id="KW-0030">Aminoacyl-tRNA synthetase</keyword>
<evidence type="ECO:0000256" key="1">
    <source>
        <dbReference type="ARBA" id="ARBA00004496"/>
    </source>
</evidence>
<keyword evidence="5 11" id="KW-0067">ATP-binding</keyword>
<dbReference type="Proteomes" id="UP000580891">
    <property type="component" value="Unassembled WGS sequence"/>
</dbReference>
<sequence length="440" mass="50077">MLTRPFSEGASFLILGKEVEEMDLLQDLQWRGLINQVTDEEGLQKLLSEEKITLYSGFDPTADSLHIGHLLPILTLRRFQLAGHRPIALVGGATGLIGDPSGKKSERSLNEKEVVQQWSQKIKDQLSRFLDFETTENPAKIANNYDWIGSLDVISFLRDIGKNFGINYMLAKESVQSRIETGISFTEFSYMILQALDFLKLYQNENCKLQIGGSDQWGNITAGLELIRKTEEEAKAFGLTIPLVTKADGTKFGKTEGGAVWLDKEKTSPYEFYQFWINTDDRDVIKYLKYFTFLSKEEIEQLEKELHEAPEKRAAQKALAEEVTKLVHGEEALRQAIKISEALFSGSISDLTADEIKQGFKDVPSFEYEGEEIALVELLVMSKISPSKRQAREDITNGAIYVNGERIQDVNKVLTKEDRIEEQFTVIRRGKKKYYLIKYK</sequence>
<reference evidence="14 15" key="1">
    <citation type="submission" date="2020-07" db="EMBL/GenBank/DDBJ databases">
        <title>Genomic Encyclopedia of Type Strains, Phase IV (KMG-IV): sequencing the most valuable type-strain genomes for metagenomic binning, comparative biology and taxonomic classification.</title>
        <authorList>
            <person name="Goeker M."/>
        </authorList>
    </citation>
    <scope>NUCLEOTIDE SEQUENCE [LARGE SCALE GENOMIC DNA]</scope>
    <source>
        <strain evidence="14 15">DSM 25220</strain>
    </source>
</reference>
<dbReference type="Pfam" id="PF00579">
    <property type="entry name" value="tRNA-synt_1b"/>
    <property type="match status" value="1"/>
</dbReference>
<evidence type="ECO:0000256" key="11">
    <source>
        <dbReference type="HAMAP-Rule" id="MF_02006"/>
    </source>
</evidence>
<dbReference type="GO" id="GO:0042803">
    <property type="term" value="F:protein homodimerization activity"/>
    <property type="evidence" value="ECO:0007669"/>
    <property type="project" value="UniProtKB-ARBA"/>
</dbReference>
<feature type="binding site" evidence="11">
    <location>
        <position position="190"/>
    </location>
    <ligand>
        <name>L-tyrosine</name>
        <dbReference type="ChEBI" id="CHEBI:58315"/>
    </ligand>
</feature>
<dbReference type="SMART" id="SM00363">
    <property type="entry name" value="S4"/>
    <property type="match status" value="1"/>
</dbReference>
<evidence type="ECO:0000259" key="13">
    <source>
        <dbReference type="SMART" id="SM00363"/>
    </source>
</evidence>
<dbReference type="PANTHER" id="PTHR11766">
    <property type="entry name" value="TYROSYL-TRNA SYNTHETASE"/>
    <property type="match status" value="1"/>
</dbReference>
<comment type="catalytic activity">
    <reaction evidence="9 11">
        <text>tRNA(Tyr) + L-tyrosine + ATP = L-tyrosyl-tRNA(Tyr) + AMP + diphosphate + H(+)</text>
        <dbReference type="Rhea" id="RHEA:10220"/>
        <dbReference type="Rhea" id="RHEA-COMP:9706"/>
        <dbReference type="Rhea" id="RHEA-COMP:9707"/>
        <dbReference type="ChEBI" id="CHEBI:15378"/>
        <dbReference type="ChEBI" id="CHEBI:30616"/>
        <dbReference type="ChEBI" id="CHEBI:33019"/>
        <dbReference type="ChEBI" id="CHEBI:58315"/>
        <dbReference type="ChEBI" id="CHEBI:78442"/>
        <dbReference type="ChEBI" id="CHEBI:78536"/>
        <dbReference type="ChEBI" id="CHEBI:456215"/>
        <dbReference type="EC" id="6.1.1.1"/>
    </reaction>
</comment>
<keyword evidence="3 11" id="KW-0436">Ligase</keyword>
<accession>A0A7V9Z0P5</accession>
<dbReference type="NCBIfam" id="TIGR00234">
    <property type="entry name" value="tyrS"/>
    <property type="match status" value="1"/>
</dbReference>
<comment type="subunit">
    <text evidence="11">Homodimer.</text>
</comment>
<dbReference type="InterPro" id="IPR024107">
    <property type="entry name" value="Tyr-tRNA-ligase_bac_1"/>
</dbReference>
<dbReference type="HAMAP" id="MF_02006">
    <property type="entry name" value="Tyr_tRNA_synth_type1"/>
    <property type="match status" value="1"/>
</dbReference>
<feature type="short sequence motif" description="'HIGH' region" evidence="11">
    <location>
        <begin position="60"/>
        <end position="69"/>
    </location>
</feature>
<keyword evidence="4 11" id="KW-0547">Nucleotide-binding</keyword>
<comment type="subcellular location">
    <subcellularLocation>
        <location evidence="1 11">Cytoplasm</location>
    </subcellularLocation>
</comment>
<dbReference type="EC" id="6.1.1.1" evidence="11"/>
<dbReference type="GO" id="GO:0006437">
    <property type="term" value="P:tyrosyl-tRNA aminoacylation"/>
    <property type="evidence" value="ECO:0007669"/>
    <property type="project" value="UniProtKB-UniRule"/>
</dbReference>
<dbReference type="EMBL" id="JACDUU010000004">
    <property type="protein sequence ID" value="MBA2871768.1"/>
    <property type="molecule type" value="Genomic_DNA"/>
</dbReference>
<proteinExistence type="inferred from homology"/>
<evidence type="ECO:0000256" key="2">
    <source>
        <dbReference type="ARBA" id="ARBA00022490"/>
    </source>
</evidence>
<dbReference type="PRINTS" id="PR01040">
    <property type="entry name" value="TRNASYNTHTYR"/>
</dbReference>
<dbReference type="PANTHER" id="PTHR11766:SF0">
    <property type="entry name" value="TYROSINE--TRNA LIGASE, MITOCHONDRIAL"/>
    <property type="match status" value="1"/>
</dbReference>
<evidence type="ECO:0000256" key="9">
    <source>
        <dbReference type="ARBA" id="ARBA00048248"/>
    </source>
</evidence>
<protein>
    <recommendedName>
        <fullName evidence="11">Tyrosine--tRNA ligase</fullName>
        <ecNumber evidence="11">6.1.1.1</ecNumber>
    </recommendedName>
    <alternativeName>
        <fullName evidence="11">Tyrosyl-tRNA synthetase</fullName>
        <shortName evidence="11">TyrRS</shortName>
    </alternativeName>
</protein>
<dbReference type="PROSITE" id="PS00178">
    <property type="entry name" value="AA_TRNA_LIGASE_I"/>
    <property type="match status" value="1"/>
</dbReference>
<keyword evidence="7 11" id="KW-0648">Protein biosynthesis</keyword>
<organism evidence="14 15">
    <name type="scientific">[Anoxybacillus] calidus</name>
    <dbReference type="NCBI Taxonomy" id="575178"/>
    <lineage>
        <taxon>Bacteria</taxon>
        <taxon>Bacillati</taxon>
        <taxon>Bacillota</taxon>
        <taxon>Bacilli</taxon>
        <taxon>Bacillales</taxon>
        <taxon>Anoxybacillaceae</taxon>
        <taxon>Paranoxybacillus</taxon>
    </lineage>
</organism>
<keyword evidence="2 11" id="KW-0963">Cytoplasm</keyword>
<evidence type="ECO:0000256" key="5">
    <source>
        <dbReference type="ARBA" id="ARBA00022840"/>
    </source>
</evidence>
<feature type="binding site" evidence="11">
    <location>
        <position position="254"/>
    </location>
    <ligand>
        <name>ATP</name>
        <dbReference type="ChEBI" id="CHEBI:30616"/>
    </ligand>
</feature>
<dbReference type="PROSITE" id="PS50889">
    <property type="entry name" value="S4"/>
    <property type="match status" value="1"/>
</dbReference>
<evidence type="ECO:0000313" key="15">
    <source>
        <dbReference type="Proteomes" id="UP000580891"/>
    </source>
</evidence>
<dbReference type="InterPro" id="IPR014729">
    <property type="entry name" value="Rossmann-like_a/b/a_fold"/>
</dbReference>
<dbReference type="SUPFAM" id="SSF55174">
    <property type="entry name" value="Alpha-L RNA-binding motif"/>
    <property type="match status" value="1"/>
</dbReference>
<evidence type="ECO:0000256" key="12">
    <source>
        <dbReference type="PROSITE-ProRule" id="PRU00182"/>
    </source>
</evidence>
<keyword evidence="15" id="KW-1185">Reference proteome</keyword>
<dbReference type="CDD" id="cd00395">
    <property type="entry name" value="Tyr_Trp_RS_core"/>
    <property type="match status" value="1"/>
</dbReference>
<dbReference type="GO" id="GO:0004831">
    <property type="term" value="F:tyrosine-tRNA ligase activity"/>
    <property type="evidence" value="ECO:0007669"/>
    <property type="project" value="UniProtKB-UniRule"/>
</dbReference>
<dbReference type="InterPro" id="IPR002942">
    <property type="entry name" value="S4_RNA-bd"/>
</dbReference>
<dbReference type="AlphaFoldDB" id="A0A7V9Z0P5"/>
<dbReference type="Pfam" id="PF22421">
    <property type="entry name" value="SYY_C-terminal"/>
    <property type="match status" value="1"/>
</dbReference>
<evidence type="ECO:0000256" key="3">
    <source>
        <dbReference type="ARBA" id="ARBA00022598"/>
    </source>
</evidence>
<dbReference type="GO" id="GO:0005524">
    <property type="term" value="F:ATP binding"/>
    <property type="evidence" value="ECO:0007669"/>
    <property type="project" value="UniProtKB-UniRule"/>
</dbReference>
<gene>
    <name evidence="11" type="primary">tyrS</name>
    <name evidence="14" type="ORF">HNQ85_002043</name>
</gene>
<dbReference type="Gene3D" id="3.10.290.10">
    <property type="entry name" value="RNA-binding S4 domain"/>
    <property type="match status" value="1"/>
</dbReference>